<reference evidence="2 3" key="1">
    <citation type="journal article" date="2016" name="Nat. Commun.">
        <title>Thousands of microbial genomes shed light on interconnected biogeochemical processes in an aquifer system.</title>
        <authorList>
            <person name="Anantharaman K."/>
            <person name="Brown C.T."/>
            <person name="Hug L.A."/>
            <person name="Sharon I."/>
            <person name="Castelle C.J."/>
            <person name="Probst A.J."/>
            <person name="Thomas B.C."/>
            <person name="Singh A."/>
            <person name="Wilkins M.J."/>
            <person name="Karaoz U."/>
            <person name="Brodie E.L."/>
            <person name="Williams K.H."/>
            <person name="Hubbard S.S."/>
            <person name="Banfield J.F."/>
        </authorList>
    </citation>
    <scope>NUCLEOTIDE SEQUENCE [LARGE SCALE GENOMIC DNA]</scope>
</reference>
<keyword evidence="1" id="KW-0812">Transmembrane</keyword>
<feature type="transmembrane region" description="Helical" evidence="1">
    <location>
        <begin position="31"/>
        <end position="57"/>
    </location>
</feature>
<protein>
    <submittedName>
        <fullName evidence="2">Uncharacterized protein</fullName>
    </submittedName>
</protein>
<feature type="transmembrane region" description="Helical" evidence="1">
    <location>
        <begin position="69"/>
        <end position="93"/>
    </location>
</feature>
<sequence length="125" mass="14609">MYRLPIIFLTSVFSLFGLFWIVTDIDPQTAPIWIFALFVFLLFVVVFGFLGLIIYFLRTRLYRRYDVNWYIFTSFKMAFFVALFAAIAATLAIFDLVSLFNVSLAILSIALFAVWSYLGKKIRKK</sequence>
<organism evidence="2 3">
    <name type="scientific">Candidatus Curtissbacteria bacterium RIFCSPHIGHO2_02_FULL_42_15</name>
    <dbReference type="NCBI Taxonomy" id="1797716"/>
    <lineage>
        <taxon>Bacteria</taxon>
        <taxon>Candidatus Curtissiibacteriota</taxon>
    </lineage>
</organism>
<evidence type="ECO:0000313" key="3">
    <source>
        <dbReference type="Proteomes" id="UP000177124"/>
    </source>
</evidence>
<gene>
    <name evidence="2" type="ORF">A3D07_01780</name>
</gene>
<keyword evidence="1" id="KW-1133">Transmembrane helix</keyword>
<dbReference type="STRING" id="1797716.A3D07_01780"/>
<dbReference type="Proteomes" id="UP000177124">
    <property type="component" value="Unassembled WGS sequence"/>
</dbReference>
<feature type="transmembrane region" description="Helical" evidence="1">
    <location>
        <begin position="99"/>
        <end position="118"/>
    </location>
</feature>
<comment type="caution">
    <text evidence="2">The sequence shown here is derived from an EMBL/GenBank/DDBJ whole genome shotgun (WGS) entry which is preliminary data.</text>
</comment>
<proteinExistence type="predicted"/>
<dbReference type="EMBL" id="MFBF01000020">
    <property type="protein sequence ID" value="OGD91251.1"/>
    <property type="molecule type" value="Genomic_DNA"/>
</dbReference>
<feature type="transmembrane region" description="Helical" evidence="1">
    <location>
        <begin position="7"/>
        <end position="25"/>
    </location>
</feature>
<name>A0A1F5GHA2_9BACT</name>
<dbReference type="AlphaFoldDB" id="A0A1F5GHA2"/>
<evidence type="ECO:0000313" key="2">
    <source>
        <dbReference type="EMBL" id="OGD91251.1"/>
    </source>
</evidence>
<accession>A0A1F5GHA2</accession>
<keyword evidence="1" id="KW-0472">Membrane</keyword>
<evidence type="ECO:0000256" key="1">
    <source>
        <dbReference type="SAM" id="Phobius"/>
    </source>
</evidence>